<accession>A0A1C7LLA1</accession>
<keyword evidence="4" id="KW-1185">Reference proteome</keyword>
<evidence type="ECO:0000313" key="4">
    <source>
        <dbReference type="Proteomes" id="UP000092993"/>
    </source>
</evidence>
<gene>
    <name evidence="3" type="ORF">A0H81_14626</name>
</gene>
<reference evidence="3 4" key="1">
    <citation type="submission" date="2016-03" db="EMBL/GenBank/DDBJ databases">
        <title>Whole genome sequencing of Grifola frondosa 9006-11.</title>
        <authorList>
            <person name="Min B."/>
            <person name="Park H."/>
            <person name="Kim J.-G."/>
            <person name="Cho H."/>
            <person name="Oh Y.-L."/>
            <person name="Kong W.-S."/>
            <person name="Choi I.-G."/>
        </authorList>
    </citation>
    <scope>NUCLEOTIDE SEQUENCE [LARGE SCALE GENOMIC DNA]</scope>
    <source>
        <strain evidence="3 4">9006-11</strain>
    </source>
</reference>
<dbReference type="AlphaFoldDB" id="A0A1C7LLA1"/>
<sequence>MELFVDTLLREWKTFNLVSALLCTTILTIFQIQDAADDPLTRSVALVSLIFAIMSLSYGCVYIVHFGTMRSMDRASRWAEEAQRIKPQYGGTSGCSLLHPPSGLPGR</sequence>
<name>A0A1C7LLA1_GRIFR</name>
<organism evidence="3 4">
    <name type="scientific">Grifola frondosa</name>
    <name type="common">Maitake</name>
    <name type="synonym">Polyporus frondosus</name>
    <dbReference type="NCBI Taxonomy" id="5627"/>
    <lineage>
        <taxon>Eukaryota</taxon>
        <taxon>Fungi</taxon>
        <taxon>Dikarya</taxon>
        <taxon>Basidiomycota</taxon>
        <taxon>Agaricomycotina</taxon>
        <taxon>Agaricomycetes</taxon>
        <taxon>Polyporales</taxon>
        <taxon>Grifolaceae</taxon>
        <taxon>Grifola</taxon>
    </lineage>
</organism>
<dbReference type="Proteomes" id="UP000092993">
    <property type="component" value="Unassembled WGS sequence"/>
</dbReference>
<comment type="caution">
    <text evidence="3">The sequence shown here is derived from an EMBL/GenBank/DDBJ whole genome shotgun (WGS) entry which is preliminary data.</text>
</comment>
<dbReference type="OrthoDB" id="3062801at2759"/>
<dbReference type="EMBL" id="LUGG01000044">
    <property type="protein sequence ID" value="OBZ65420.1"/>
    <property type="molecule type" value="Genomic_DNA"/>
</dbReference>
<keyword evidence="2" id="KW-1133">Transmembrane helix</keyword>
<keyword evidence="2" id="KW-0812">Transmembrane</keyword>
<feature type="transmembrane region" description="Helical" evidence="2">
    <location>
        <begin position="12"/>
        <end position="32"/>
    </location>
</feature>
<keyword evidence="2" id="KW-0472">Membrane</keyword>
<proteinExistence type="predicted"/>
<feature type="region of interest" description="Disordered" evidence="1">
    <location>
        <begin position="88"/>
        <end position="107"/>
    </location>
</feature>
<evidence type="ECO:0000313" key="3">
    <source>
        <dbReference type="EMBL" id="OBZ65420.1"/>
    </source>
</evidence>
<evidence type="ECO:0000256" key="2">
    <source>
        <dbReference type="SAM" id="Phobius"/>
    </source>
</evidence>
<evidence type="ECO:0000256" key="1">
    <source>
        <dbReference type="SAM" id="MobiDB-lite"/>
    </source>
</evidence>
<feature type="transmembrane region" description="Helical" evidence="2">
    <location>
        <begin position="44"/>
        <end position="64"/>
    </location>
</feature>
<dbReference type="OMA" id="CIYMVIF"/>
<protein>
    <submittedName>
        <fullName evidence="3">Uncharacterized protein</fullName>
    </submittedName>
</protein>